<comment type="similarity">
    <text evidence="1">Belongs to the SMP-30/CGR1 family.</text>
</comment>
<dbReference type="InterPro" id="IPR011042">
    <property type="entry name" value="6-blade_b-propeller_TolB-like"/>
</dbReference>
<dbReference type="Proteomes" id="UP000254701">
    <property type="component" value="Unassembled WGS sequence"/>
</dbReference>
<dbReference type="GO" id="GO:0019853">
    <property type="term" value="P:L-ascorbic acid biosynthetic process"/>
    <property type="evidence" value="ECO:0007669"/>
    <property type="project" value="TreeGrafter"/>
</dbReference>
<dbReference type="PANTHER" id="PTHR10907:SF47">
    <property type="entry name" value="REGUCALCIN"/>
    <property type="match status" value="1"/>
</dbReference>
<dbReference type="PRINTS" id="PR01790">
    <property type="entry name" value="SMP30FAMILY"/>
</dbReference>
<feature type="binding site" evidence="3">
    <location>
        <position position="145"/>
    </location>
    <ligand>
        <name>a divalent metal cation</name>
        <dbReference type="ChEBI" id="CHEBI:60240"/>
    </ligand>
</feature>
<proteinExistence type="inferred from homology"/>
<accession>A0A380WEJ4</accession>
<dbReference type="GO" id="GO:0004341">
    <property type="term" value="F:gluconolactonase activity"/>
    <property type="evidence" value="ECO:0007669"/>
    <property type="project" value="TreeGrafter"/>
</dbReference>
<feature type="binding site" evidence="3">
    <location>
        <position position="15"/>
    </location>
    <ligand>
        <name>a divalent metal cation</name>
        <dbReference type="ChEBI" id="CHEBI:60240"/>
    </ligand>
</feature>
<reference evidence="5 6" key="1">
    <citation type="submission" date="2018-06" db="EMBL/GenBank/DDBJ databases">
        <authorList>
            <consortium name="Pathogen Informatics"/>
            <person name="Doyle S."/>
        </authorList>
    </citation>
    <scope>NUCLEOTIDE SEQUENCE [LARGE SCALE GENOMIC DNA]</scope>
    <source>
        <strain evidence="5 6">NCTC10684</strain>
    </source>
</reference>
<evidence type="ECO:0000313" key="6">
    <source>
        <dbReference type="Proteomes" id="UP000254701"/>
    </source>
</evidence>
<dbReference type="Pfam" id="PF08450">
    <property type="entry name" value="SGL"/>
    <property type="match status" value="1"/>
</dbReference>
<feature type="domain" description="SMP-30/Gluconolactonase/LRE-like region" evidence="4">
    <location>
        <begin position="13"/>
        <end position="254"/>
    </location>
</feature>
<dbReference type="GO" id="GO:0005509">
    <property type="term" value="F:calcium ion binding"/>
    <property type="evidence" value="ECO:0007669"/>
    <property type="project" value="TreeGrafter"/>
</dbReference>
<feature type="binding site" evidence="3">
    <location>
        <position position="100"/>
    </location>
    <ligand>
        <name>substrate</name>
    </ligand>
</feature>
<dbReference type="EMBL" id="UFSM01000001">
    <property type="protein sequence ID" value="SUU87449.1"/>
    <property type="molecule type" value="Genomic_DNA"/>
</dbReference>
<protein>
    <submittedName>
        <fullName evidence="5">Gluconolactonase</fullName>
    </submittedName>
</protein>
<dbReference type="Gene3D" id="2.120.10.30">
    <property type="entry name" value="TolB, C-terminal domain"/>
    <property type="match status" value="1"/>
</dbReference>
<evidence type="ECO:0000256" key="1">
    <source>
        <dbReference type="ARBA" id="ARBA00008853"/>
    </source>
</evidence>
<name>A0A380WEJ4_AMIAI</name>
<dbReference type="InterPro" id="IPR005511">
    <property type="entry name" value="SMP-30"/>
</dbReference>
<dbReference type="RefSeq" id="WP_115729957.1">
    <property type="nucleotide sequence ID" value="NZ_BAAAVY010000015.1"/>
</dbReference>
<comment type="cofactor">
    <cofactor evidence="3">
        <name>Zn(2+)</name>
        <dbReference type="ChEBI" id="CHEBI:29105"/>
    </cofactor>
    <text evidence="3">Binds 1 divalent metal cation per subunit.</text>
</comment>
<gene>
    <name evidence="5" type="ORF">NCTC10684_00649</name>
</gene>
<dbReference type="InterPro" id="IPR013658">
    <property type="entry name" value="SGL"/>
</dbReference>
<evidence type="ECO:0000256" key="3">
    <source>
        <dbReference type="PIRSR" id="PIRSR605511-2"/>
    </source>
</evidence>
<dbReference type="PANTHER" id="PTHR10907">
    <property type="entry name" value="REGUCALCIN"/>
    <property type="match status" value="1"/>
</dbReference>
<feature type="binding site" evidence="3">
    <location>
        <position position="98"/>
    </location>
    <ligand>
        <name>substrate</name>
    </ligand>
</feature>
<dbReference type="SUPFAM" id="SSF63829">
    <property type="entry name" value="Calcium-dependent phosphotriesterase"/>
    <property type="match status" value="1"/>
</dbReference>
<organism evidence="5 6">
    <name type="scientific">Aminobacter aminovorans</name>
    <name type="common">Chelatobacter heintzii</name>
    <dbReference type="NCBI Taxonomy" id="83263"/>
    <lineage>
        <taxon>Bacteria</taxon>
        <taxon>Pseudomonadati</taxon>
        <taxon>Pseudomonadota</taxon>
        <taxon>Alphaproteobacteria</taxon>
        <taxon>Hyphomicrobiales</taxon>
        <taxon>Phyllobacteriaceae</taxon>
        <taxon>Aminobacter</taxon>
    </lineage>
</organism>
<feature type="active site" description="Proton donor/acceptor" evidence="2">
    <location>
        <position position="196"/>
    </location>
</feature>
<keyword evidence="3" id="KW-0862">Zinc</keyword>
<evidence type="ECO:0000313" key="5">
    <source>
        <dbReference type="EMBL" id="SUU87449.1"/>
    </source>
</evidence>
<evidence type="ECO:0000259" key="4">
    <source>
        <dbReference type="Pfam" id="PF08450"/>
    </source>
</evidence>
<dbReference type="AlphaFoldDB" id="A0A380WEJ4"/>
<dbReference type="OrthoDB" id="2633250at2"/>
<keyword evidence="3" id="KW-0479">Metal-binding</keyword>
<evidence type="ECO:0000256" key="2">
    <source>
        <dbReference type="PIRSR" id="PIRSR605511-1"/>
    </source>
</evidence>
<sequence>MAATILSDEACELGEGPTYDPATDTLYWFDILASRMLEKKLSRGQTRIHQLSEMASAIATIDGERQLLLTETGLHVRDATTGKLMLHMSVEAANAGTRSNDARVHPCGALWFGTMGKKAEAGAGAIYWFFRGELRLLYPAISIPNSICFSPDGKTAYYTDTAVNLLYRLDCDADSGLPLGEPKLFVDRRGGRGDIDGSVVDRDGVLWNASWGGGRVDAYAPDGRLLRSVPVPAVQTSCPAFVGAAADRMVVTSAAEGMSAKARRVDPHAGKTFLLDIEVNGRHEPNVLI</sequence>
<feature type="binding site" evidence="3">
    <location>
        <position position="196"/>
    </location>
    <ligand>
        <name>a divalent metal cation</name>
        <dbReference type="ChEBI" id="CHEBI:60240"/>
    </ligand>
</feature>